<protein>
    <submittedName>
        <fullName evidence="2">Uncharacterized protein</fullName>
    </submittedName>
</protein>
<keyword evidence="1" id="KW-0812">Transmembrane</keyword>
<dbReference type="EMBL" id="CAJJDN010000072">
    <property type="protein sequence ID" value="CAD8099439.1"/>
    <property type="molecule type" value="Genomic_DNA"/>
</dbReference>
<evidence type="ECO:0000256" key="1">
    <source>
        <dbReference type="SAM" id="Phobius"/>
    </source>
</evidence>
<gene>
    <name evidence="2" type="ORF">PSON_ATCC_30995.1.T0720012</name>
</gene>
<keyword evidence="3" id="KW-1185">Reference proteome</keyword>
<feature type="transmembrane region" description="Helical" evidence="1">
    <location>
        <begin position="54"/>
        <end position="77"/>
    </location>
</feature>
<reference evidence="2" key="1">
    <citation type="submission" date="2021-01" db="EMBL/GenBank/DDBJ databases">
        <authorList>
            <consortium name="Genoscope - CEA"/>
            <person name="William W."/>
        </authorList>
    </citation>
    <scope>NUCLEOTIDE SEQUENCE</scope>
</reference>
<proteinExistence type="predicted"/>
<keyword evidence="1" id="KW-1133">Transmembrane helix</keyword>
<keyword evidence="1" id="KW-0472">Membrane</keyword>
<sequence length="92" mass="11021">MMLELENFYFRSKKLAIKDRIMIKKINLITIMICIFASFGFLGIQPQNQNKNQVLQYISISALWIAQLWCLLDFYLIHFRFNTIKGIINFRI</sequence>
<feature type="transmembrane region" description="Helical" evidence="1">
    <location>
        <begin position="21"/>
        <end position="42"/>
    </location>
</feature>
<dbReference type="Proteomes" id="UP000692954">
    <property type="component" value="Unassembled WGS sequence"/>
</dbReference>
<organism evidence="2 3">
    <name type="scientific">Paramecium sonneborni</name>
    <dbReference type="NCBI Taxonomy" id="65129"/>
    <lineage>
        <taxon>Eukaryota</taxon>
        <taxon>Sar</taxon>
        <taxon>Alveolata</taxon>
        <taxon>Ciliophora</taxon>
        <taxon>Intramacronucleata</taxon>
        <taxon>Oligohymenophorea</taxon>
        <taxon>Peniculida</taxon>
        <taxon>Parameciidae</taxon>
        <taxon>Paramecium</taxon>
    </lineage>
</organism>
<evidence type="ECO:0000313" key="3">
    <source>
        <dbReference type="Proteomes" id="UP000692954"/>
    </source>
</evidence>
<accession>A0A8S1P8N4</accession>
<name>A0A8S1P8N4_9CILI</name>
<evidence type="ECO:0000313" key="2">
    <source>
        <dbReference type="EMBL" id="CAD8099439.1"/>
    </source>
</evidence>
<dbReference type="AlphaFoldDB" id="A0A8S1P8N4"/>
<comment type="caution">
    <text evidence="2">The sequence shown here is derived from an EMBL/GenBank/DDBJ whole genome shotgun (WGS) entry which is preliminary data.</text>
</comment>